<keyword evidence="3" id="KW-0813">Transport</keyword>
<comment type="subcellular location">
    <subcellularLocation>
        <location evidence="1">Membrane</location>
        <topology evidence="1">Multi-pass membrane protein</topology>
    </subcellularLocation>
</comment>
<feature type="domain" description="ABC transporter" evidence="11">
    <location>
        <begin position="490"/>
        <end position="721"/>
    </location>
</feature>
<dbReference type="PROSITE" id="PS00211">
    <property type="entry name" value="ABC_TRANSPORTER_1"/>
    <property type="match status" value="1"/>
</dbReference>
<dbReference type="GO" id="GO:0140359">
    <property type="term" value="F:ABC-type transporter activity"/>
    <property type="evidence" value="ECO:0007669"/>
    <property type="project" value="InterPro"/>
</dbReference>
<dbReference type="OrthoDB" id="10255969at2759"/>
<keyword evidence="9 10" id="KW-0472">Membrane</keyword>
<dbReference type="RefSeq" id="XP_068353657.1">
    <property type="nucleotide sequence ID" value="XM_068508671.1"/>
</dbReference>
<proteinExistence type="inferred from homology"/>
<keyword evidence="13" id="KW-1185">Reference proteome</keyword>
<dbReference type="SUPFAM" id="SSF52540">
    <property type="entry name" value="P-loop containing nucleoside triphosphate hydrolases"/>
    <property type="match status" value="1"/>
</dbReference>
<feature type="transmembrane region" description="Helical" evidence="10">
    <location>
        <begin position="41"/>
        <end position="61"/>
    </location>
</feature>
<evidence type="ECO:0000259" key="11">
    <source>
        <dbReference type="PROSITE" id="PS50893"/>
    </source>
</evidence>
<evidence type="ECO:0000256" key="9">
    <source>
        <dbReference type="ARBA" id="ARBA00023136"/>
    </source>
</evidence>
<feature type="transmembrane region" description="Helical" evidence="10">
    <location>
        <begin position="414"/>
        <end position="438"/>
    </location>
</feature>
<dbReference type="Proteomes" id="UP000179807">
    <property type="component" value="Unassembled WGS sequence"/>
</dbReference>
<dbReference type="VEuPathDB" id="TrichDB:TRFO_32754"/>
<evidence type="ECO:0000256" key="2">
    <source>
        <dbReference type="ARBA" id="ARBA00008869"/>
    </source>
</evidence>
<feature type="transmembrane region" description="Helical" evidence="10">
    <location>
        <begin position="340"/>
        <end position="360"/>
    </location>
</feature>
<sequence>MFDNLIKASEFETTVVRRTGKFNSVVRALFKKSILIKIRHPATIIEFLLACIIWLTILPGYKFARKEYSGSLHPQVKYTSLIPTKLFIFFAITKNSSLVLVPDCNNTRNLYNLWNDTIYNFLPENITSNLSIQASFVDTVDEMRKLIYAHTSNSYGIHWVNAKDDNALTSPIIQTFVQSIGIRADDDFFELIYRSIALQNGIPEASLAITNSSYQKFATPPTEKLYDLEIMIAIIVILPIIISNMPDLTTLLEEKDSRVQTLSFLMGCSETAYFMVAFIMQFILSVIPYLFMCLSLCYWFAMQGTSFTLLFLISILFIISHIMFLMLVTTFMKKASAGRLITVIFLVLGMFFAYLHYFFTLDDSNHSEAVKHVFSIIPLSSYQMIIMTMYTQCRTSLPAVTWHDMSNPHLKYQVWYALLWLTFDSFIYFFLFVFFNLVNPRDFGSPLISWKELFNLDAWKRMFGSKRSHSNNTSLLNSLNTYTTTTSSIIQVDNLSKTYHGHKEVIALKNVSFNINQNEVIVVIGPNGAGKSTLMNILAGAIEPTKGSLRLFGEPPTQRFKEIQEILGVCFQDNVLINLLSIEEHFKLFGSFRGIPEDELKDSMNFFAETLQLKEMLKNRAGDLSGGQKRKLCIALSLLGDPPIVIMDEPTAGVDVQSRQLIWKTIASLKHTTTIVTSHALEEAEAVSSRLFVVSCGKIPFAGTATELRSQFKCGYILRVDKFNSQSSDNLTKVTANESGIENILELARQYEPQAHMSSDRSDTIEMPVSRNIPKFLTTLEKQKEQLGVKSFSFAVEQLEDVLLKLIQNEEAAYSENH</sequence>
<reference evidence="12" key="1">
    <citation type="submission" date="2016-10" db="EMBL/GenBank/DDBJ databases">
        <authorList>
            <person name="Benchimol M."/>
            <person name="Almeida L.G."/>
            <person name="Vasconcelos A.T."/>
            <person name="Perreira-Neves A."/>
            <person name="Rosa I.A."/>
            <person name="Tasca T."/>
            <person name="Bogo M.R."/>
            <person name="de Souza W."/>
        </authorList>
    </citation>
    <scope>NUCLEOTIDE SEQUENCE [LARGE SCALE GENOMIC DNA]</scope>
    <source>
        <strain evidence="12">K</strain>
    </source>
</reference>
<keyword evidence="6" id="KW-0547">Nucleotide-binding</keyword>
<dbReference type="Gene3D" id="3.40.50.300">
    <property type="entry name" value="P-loop containing nucleotide triphosphate hydrolases"/>
    <property type="match status" value="1"/>
</dbReference>
<keyword evidence="4 10" id="KW-0812">Transmembrane</keyword>
<feature type="transmembrane region" description="Helical" evidence="10">
    <location>
        <begin position="307"/>
        <end position="328"/>
    </location>
</feature>
<name>A0A1J4JN19_9EUKA</name>
<evidence type="ECO:0000256" key="10">
    <source>
        <dbReference type="SAM" id="Phobius"/>
    </source>
</evidence>
<dbReference type="EMBL" id="MLAK01000950">
    <property type="protein sequence ID" value="OHT00521.1"/>
    <property type="molecule type" value="Genomic_DNA"/>
</dbReference>
<dbReference type="InterPro" id="IPR003439">
    <property type="entry name" value="ABC_transporter-like_ATP-bd"/>
</dbReference>
<dbReference type="GO" id="GO:0005524">
    <property type="term" value="F:ATP binding"/>
    <property type="evidence" value="ECO:0007669"/>
    <property type="project" value="UniProtKB-KW"/>
</dbReference>
<protein>
    <submittedName>
        <fullName evidence="12">ABC transporter family protein</fullName>
    </submittedName>
</protein>
<gene>
    <name evidence="12" type="ORF">TRFO_32754</name>
</gene>
<dbReference type="Pfam" id="PF12698">
    <property type="entry name" value="ABC2_membrane_3"/>
    <property type="match status" value="1"/>
</dbReference>
<dbReference type="GO" id="GO:0005319">
    <property type="term" value="F:lipid transporter activity"/>
    <property type="evidence" value="ECO:0007669"/>
    <property type="project" value="TreeGrafter"/>
</dbReference>
<dbReference type="PROSITE" id="PS50893">
    <property type="entry name" value="ABC_TRANSPORTER_2"/>
    <property type="match status" value="1"/>
</dbReference>
<keyword evidence="7" id="KW-0067">ATP-binding</keyword>
<evidence type="ECO:0000256" key="6">
    <source>
        <dbReference type="ARBA" id="ARBA00022741"/>
    </source>
</evidence>
<accession>A0A1J4JN19</accession>
<dbReference type="InterPro" id="IPR026082">
    <property type="entry name" value="ABCA"/>
</dbReference>
<dbReference type="PANTHER" id="PTHR19229:SF36">
    <property type="entry name" value="ATP-BINDING CASSETTE SUB-FAMILY A MEMBER 2"/>
    <property type="match status" value="1"/>
</dbReference>
<keyword evidence="8 10" id="KW-1133">Transmembrane helix</keyword>
<dbReference type="GO" id="GO:0016020">
    <property type="term" value="C:membrane"/>
    <property type="evidence" value="ECO:0007669"/>
    <property type="project" value="UniProtKB-SubCell"/>
</dbReference>
<feature type="transmembrane region" description="Helical" evidence="10">
    <location>
        <begin position="273"/>
        <end position="301"/>
    </location>
</feature>
<comment type="caution">
    <text evidence="12">The sequence shown here is derived from an EMBL/GenBank/DDBJ whole genome shotgun (WGS) entry which is preliminary data.</text>
</comment>
<evidence type="ECO:0000256" key="3">
    <source>
        <dbReference type="ARBA" id="ARBA00022448"/>
    </source>
</evidence>
<dbReference type="Pfam" id="PF00005">
    <property type="entry name" value="ABC_tran"/>
    <property type="match status" value="1"/>
</dbReference>
<dbReference type="GO" id="GO:0016887">
    <property type="term" value="F:ATP hydrolysis activity"/>
    <property type="evidence" value="ECO:0007669"/>
    <property type="project" value="InterPro"/>
</dbReference>
<evidence type="ECO:0000256" key="7">
    <source>
        <dbReference type="ARBA" id="ARBA00022840"/>
    </source>
</evidence>
<dbReference type="CDD" id="cd03263">
    <property type="entry name" value="ABC_subfamily_A"/>
    <property type="match status" value="1"/>
</dbReference>
<evidence type="ECO:0000313" key="12">
    <source>
        <dbReference type="EMBL" id="OHT00521.1"/>
    </source>
</evidence>
<dbReference type="PANTHER" id="PTHR19229">
    <property type="entry name" value="ATP-BINDING CASSETTE TRANSPORTER SUBFAMILY A ABCA"/>
    <property type="match status" value="1"/>
</dbReference>
<evidence type="ECO:0000256" key="4">
    <source>
        <dbReference type="ARBA" id="ARBA00022692"/>
    </source>
</evidence>
<dbReference type="InterPro" id="IPR013525">
    <property type="entry name" value="ABC2_TM"/>
</dbReference>
<evidence type="ECO:0000256" key="8">
    <source>
        <dbReference type="ARBA" id="ARBA00022989"/>
    </source>
</evidence>
<evidence type="ECO:0000313" key="13">
    <source>
        <dbReference type="Proteomes" id="UP000179807"/>
    </source>
</evidence>
<comment type="similarity">
    <text evidence="2">Belongs to the ABC transporter superfamily. ABCA family.</text>
</comment>
<dbReference type="InterPro" id="IPR017871">
    <property type="entry name" value="ABC_transporter-like_CS"/>
</dbReference>
<dbReference type="SMART" id="SM00382">
    <property type="entry name" value="AAA"/>
    <property type="match status" value="1"/>
</dbReference>
<evidence type="ECO:0000256" key="5">
    <source>
        <dbReference type="ARBA" id="ARBA00022737"/>
    </source>
</evidence>
<dbReference type="InterPro" id="IPR027417">
    <property type="entry name" value="P-loop_NTPase"/>
</dbReference>
<dbReference type="FunFam" id="3.40.50.300:FF:001873">
    <property type="entry name" value="ABC transporter family protein"/>
    <property type="match status" value="1"/>
</dbReference>
<keyword evidence="5" id="KW-0677">Repeat</keyword>
<organism evidence="12 13">
    <name type="scientific">Tritrichomonas foetus</name>
    <dbReference type="NCBI Taxonomy" id="1144522"/>
    <lineage>
        <taxon>Eukaryota</taxon>
        <taxon>Metamonada</taxon>
        <taxon>Parabasalia</taxon>
        <taxon>Tritrichomonadida</taxon>
        <taxon>Tritrichomonadidae</taxon>
        <taxon>Tritrichomonas</taxon>
    </lineage>
</organism>
<feature type="transmembrane region" description="Helical" evidence="10">
    <location>
        <begin position="230"/>
        <end position="252"/>
    </location>
</feature>
<dbReference type="InterPro" id="IPR003593">
    <property type="entry name" value="AAA+_ATPase"/>
</dbReference>
<evidence type="ECO:0000256" key="1">
    <source>
        <dbReference type="ARBA" id="ARBA00004141"/>
    </source>
</evidence>
<dbReference type="GeneID" id="94843375"/>
<dbReference type="AlphaFoldDB" id="A0A1J4JN19"/>